<comment type="caution">
    <text evidence="1">The sequence shown here is derived from an EMBL/GenBank/DDBJ whole genome shotgun (WGS) entry which is preliminary data.</text>
</comment>
<dbReference type="CDD" id="cd16438">
    <property type="entry name" value="beta_Kdo_transferase_KpsS_like"/>
    <property type="match status" value="1"/>
</dbReference>
<evidence type="ECO:0000313" key="1">
    <source>
        <dbReference type="EMBL" id="EYC52304.1"/>
    </source>
</evidence>
<evidence type="ECO:0000313" key="2">
    <source>
        <dbReference type="Proteomes" id="UP000023268"/>
    </source>
</evidence>
<dbReference type="Pfam" id="PF05159">
    <property type="entry name" value="Capsule_synth"/>
    <property type="match status" value="2"/>
</dbReference>
<dbReference type="EMBL" id="JEMG01000001">
    <property type="protein sequence ID" value="EYC52304.1"/>
    <property type="molecule type" value="Genomic_DNA"/>
</dbReference>
<gene>
    <name evidence="1" type="ORF">AZ34_15405</name>
</gene>
<organism evidence="1 2">
    <name type="scientific">Hylemonella gracilis str. Niagara R</name>
    <dbReference type="NCBI Taxonomy" id="1458275"/>
    <lineage>
        <taxon>Bacteria</taxon>
        <taxon>Pseudomonadati</taxon>
        <taxon>Pseudomonadota</taxon>
        <taxon>Betaproteobacteria</taxon>
        <taxon>Burkholderiales</taxon>
        <taxon>Comamonadaceae</taxon>
        <taxon>Hylemonella</taxon>
    </lineage>
</organism>
<dbReference type="Proteomes" id="UP000023268">
    <property type="component" value="Unassembled WGS sequence"/>
</dbReference>
<accession>A0A016XJM1</accession>
<dbReference type="Gene3D" id="3.40.50.12580">
    <property type="match status" value="1"/>
</dbReference>
<dbReference type="AlphaFoldDB" id="A0A016XJM1"/>
<dbReference type="InterPro" id="IPR007833">
    <property type="entry name" value="Capsule_polysaccharide_synth"/>
</dbReference>
<reference evidence="1 2" key="1">
    <citation type="submission" date="2014-02" db="EMBL/GenBank/DDBJ databases">
        <title>Draft Genome of Hylemonella gracilis isolated from the Niagara River.</title>
        <authorList>
            <person name="Pawlowski D.R."/>
            <person name="Koudelka G.B."/>
        </authorList>
    </citation>
    <scope>NUCLEOTIDE SEQUENCE [LARGE SCALE GENOMIC DNA]</scope>
    <source>
        <strain evidence="1 2">Niagara R</strain>
    </source>
</reference>
<dbReference type="STRING" id="1458275.AZ34_15405"/>
<dbReference type="GO" id="GO:0000271">
    <property type="term" value="P:polysaccharide biosynthetic process"/>
    <property type="evidence" value="ECO:0007669"/>
    <property type="project" value="InterPro"/>
</dbReference>
<dbReference type="SUPFAM" id="SSF53756">
    <property type="entry name" value="UDP-Glycosyltransferase/glycogen phosphorylase"/>
    <property type="match status" value="1"/>
</dbReference>
<protein>
    <submittedName>
        <fullName evidence="1">Capsular biosynthesis protein</fullName>
    </submittedName>
</protein>
<name>A0A016XJM1_9BURK</name>
<proteinExistence type="predicted"/>
<dbReference type="eggNOG" id="COG3562">
    <property type="taxonomic scope" value="Bacteria"/>
</dbReference>
<dbReference type="InterPro" id="IPR043148">
    <property type="entry name" value="TagF_C"/>
</dbReference>
<sequence length="275" mass="31162">MVVVWNGLQPRRSIFVAVAQHNRVPCVYMENGLLPQTTVCDGQGVNANNSMPRDPDFYRRLPLAPEPEQINLTVREVRATRQISGKSLPDRYIFVPFQVDFDTQIVLFSPWVRDMRGLFREMLEQSHAMGSTQLVFKEHPSSKRDYRHLHDMLPPGRGIFANEYATQTLIKGAEAVVTINSTVGIEALLFGKKVVVLGDAFYAIPGLTLSARDSKELASALARLDQFTPDEILRRNFLAYLKEHYLISGSTRTADMEHCRLVKERFDVILQANKG</sequence>
<dbReference type="GO" id="GO:0015774">
    <property type="term" value="P:polysaccharide transport"/>
    <property type="evidence" value="ECO:0007669"/>
    <property type="project" value="InterPro"/>
</dbReference>